<protein>
    <submittedName>
        <fullName evidence="3">Uncharacterized protein</fullName>
    </submittedName>
</protein>
<comment type="caution">
    <text evidence="3">The sequence shown here is derived from an EMBL/GenBank/DDBJ whole genome shotgun (WGS) entry which is preliminary data.</text>
</comment>
<evidence type="ECO:0000256" key="1">
    <source>
        <dbReference type="SAM" id="MobiDB-lite"/>
    </source>
</evidence>
<feature type="transmembrane region" description="Helical" evidence="2">
    <location>
        <begin position="38"/>
        <end position="62"/>
    </location>
</feature>
<keyword evidence="2" id="KW-1133">Transmembrane helix</keyword>
<dbReference type="RefSeq" id="WP_274264787.1">
    <property type="nucleotide sequence ID" value="NZ_JAQZCI010000003.1"/>
</dbReference>
<evidence type="ECO:0000313" key="3">
    <source>
        <dbReference type="EMBL" id="MDD7963104.1"/>
    </source>
</evidence>
<dbReference type="EMBL" id="JAQZCI010000003">
    <property type="protein sequence ID" value="MDD7963104.1"/>
    <property type="molecule type" value="Genomic_DNA"/>
</dbReference>
<keyword evidence="2" id="KW-0472">Membrane</keyword>
<feature type="region of interest" description="Disordered" evidence="1">
    <location>
        <begin position="65"/>
        <end position="95"/>
    </location>
</feature>
<organism evidence="3 4">
    <name type="scientific">Microbacterium thalli</name>
    <dbReference type="NCBI Taxonomy" id="3027921"/>
    <lineage>
        <taxon>Bacteria</taxon>
        <taxon>Bacillati</taxon>
        <taxon>Actinomycetota</taxon>
        <taxon>Actinomycetes</taxon>
        <taxon>Micrococcales</taxon>
        <taxon>Microbacteriaceae</taxon>
        <taxon>Microbacterium</taxon>
    </lineage>
</organism>
<keyword evidence="4" id="KW-1185">Reference proteome</keyword>
<name>A0ABT5SJU8_9MICO</name>
<sequence>MGDTIGRCRAVPFNWTKRPVGGLLRGKEFVMAKMSKPVLIGSVAGAVVLLVVLILIIVNVLGRPGSEPPEAQPSAAPSTGSEEPTPATGEDDGAAAAPEGWVAEPSTSDPVAYAEAAFRAVTTFDTRGGSRDEFLEYLGTWMTPVVYDGQVDEQITEMNQGVLRNDVLMDAEQYEFVTSLDGAVEGTIESISDPASPTENDVRQEYVFNATVVQAVVPRDGETDGWAESRVLALKVECSADVVLSPSQKPGDCKVVRWAPSGAEG</sequence>
<dbReference type="Proteomes" id="UP001218170">
    <property type="component" value="Unassembled WGS sequence"/>
</dbReference>
<proteinExistence type="predicted"/>
<evidence type="ECO:0000256" key="2">
    <source>
        <dbReference type="SAM" id="Phobius"/>
    </source>
</evidence>
<gene>
    <name evidence="3" type="ORF">PUW80_12180</name>
</gene>
<accession>A0ABT5SJU8</accession>
<evidence type="ECO:0000313" key="4">
    <source>
        <dbReference type="Proteomes" id="UP001218170"/>
    </source>
</evidence>
<reference evidence="3 4" key="1">
    <citation type="submission" date="2023-02" db="EMBL/GenBank/DDBJ databases">
        <title>Study of novel species of the Microbacterium genus.</title>
        <authorList>
            <person name="Arroyo-Herrera I."/>
            <person name="Roman-Ponce B."/>
            <person name="Vasquez-Murrieta M.S."/>
        </authorList>
    </citation>
    <scope>NUCLEOTIDE SEQUENCE [LARGE SCALE GENOMIC DNA]</scope>
    <source>
        <strain evidence="3 4">NE1TT3</strain>
    </source>
</reference>
<keyword evidence="2" id="KW-0812">Transmembrane</keyword>